<protein>
    <submittedName>
        <fullName evidence="2">Uncharacterized protein</fullName>
    </submittedName>
</protein>
<keyword evidence="1" id="KW-0732">Signal</keyword>
<feature type="chain" id="PRO_5002175556" evidence="1">
    <location>
        <begin position="20"/>
        <end position="167"/>
    </location>
</feature>
<gene>
    <name evidence="2" type="ORF">M407DRAFT_33572</name>
</gene>
<evidence type="ECO:0000256" key="1">
    <source>
        <dbReference type="SAM" id="SignalP"/>
    </source>
</evidence>
<evidence type="ECO:0000313" key="3">
    <source>
        <dbReference type="Proteomes" id="UP000054248"/>
    </source>
</evidence>
<reference evidence="3" key="2">
    <citation type="submission" date="2015-01" db="EMBL/GenBank/DDBJ databases">
        <title>Evolutionary Origins and Diversification of the Mycorrhizal Mutualists.</title>
        <authorList>
            <consortium name="DOE Joint Genome Institute"/>
            <consortium name="Mycorrhizal Genomics Consortium"/>
            <person name="Kohler A."/>
            <person name="Kuo A."/>
            <person name="Nagy L.G."/>
            <person name="Floudas D."/>
            <person name="Copeland A."/>
            <person name="Barry K.W."/>
            <person name="Cichocki N."/>
            <person name="Veneault-Fourrey C."/>
            <person name="LaButti K."/>
            <person name="Lindquist E.A."/>
            <person name="Lipzen A."/>
            <person name="Lundell T."/>
            <person name="Morin E."/>
            <person name="Murat C."/>
            <person name="Riley R."/>
            <person name="Ohm R."/>
            <person name="Sun H."/>
            <person name="Tunlid A."/>
            <person name="Henrissat B."/>
            <person name="Grigoriev I.V."/>
            <person name="Hibbett D.S."/>
            <person name="Martin F."/>
        </authorList>
    </citation>
    <scope>NUCLEOTIDE SEQUENCE [LARGE SCALE GENOMIC DNA]</scope>
    <source>
        <strain evidence="3">MUT 4182</strain>
    </source>
</reference>
<evidence type="ECO:0000313" key="2">
    <source>
        <dbReference type="EMBL" id="KIO16778.1"/>
    </source>
</evidence>
<feature type="signal peptide" evidence="1">
    <location>
        <begin position="1"/>
        <end position="19"/>
    </location>
</feature>
<dbReference type="AlphaFoldDB" id="A0A0C3K5W6"/>
<sequence>MFGTLVWIWASIVVLSVRGGPIPRSNPRKKCFTCPATDEAGFALGAALYTRDAPIYCQYPQAAMEEYHFFCLYSQLTGALVEDANDEGCPPAAEQTHCNPGKIISPQHSFMPDPSLENAWVNLAQRSASSGSVSGLFLRANVATSKRGGDPKQVIGDNIERSIEEAL</sequence>
<organism evidence="2 3">
    <name type="scientific">Tulasnella calospora MUT 4182</name>
    <dbReference type="NCBI Taxonomy" id="1051891"/>
    <lineage>
        <taxon>Eukaryota</taxon>
        <taxon>Fungi</taxon>
        <taxon>Dikarya</taxon>
        <taxon>Basidiomycota</taxon>
        <taxon>Agaricomycotina</taxon>
        <taxon>Agaricomycetes</taxon>
        <taxon>Cantharellales</taxon>
        <taxon>Tulasnellaceae</taxon>
        <taxon>Tulasnella</taxon>
    </lineage>
</organism>
<reference evidence="2 3" key="1">
    <citation type="submission" date="2014-04" db="EMBL/GenBank/DDBJ databases">
        <authorList>
            <consortium name="DOE Joint Genome Institute"/>
            <person name="Kuo A."/>
            <person name="Girlanda M."/>
            <person name="Perotto S."/>
            <person name="Kohler A."/>
            <person name="Nagy L.G."/>
            <person name="Floudas D."/>
            <person name="Copeland A."/>
            <person name="Barry K.W."/>
            <person name="Cichocki N."/>
            <person name="Veneault-Fourrey C."/>
            <person name="LaButti K."/>
            <person name="Lindquist E.A."/>
            <person name="Lipzen A."/>
            <person name="Lundell T."/>
            <person name="Morin E."/>
            <person name="Murat C."/>
            <person name="Sun H."/>
            <person name="Tunlid A."/>
            <person name="Henrissat B."/>
            <person name="Grigoriev I.V."/>
            <person name="Hibbett D.S."/>
            <person name="Martin F."/>
            <person name="Nordberg H.P."/>
            <person name="Cantor M.N."/>
            <person name="Hua S.X."/>
        </authorList>
    </citation>
    <scope>NUCLEOTIDE SEQUENCE [LARGE SCALE GENOMIC DNA]</scope>
    <source>
        <strain evidence="2 3">MUT 4182</strain>
    </source>
</reference>
<dbReference type="Proteomes" id="UP000054248">
    <property type="component" value="Unassembled WGS sequence"/>
</dbReference>
<name>A0A0C3K5W6_9AGAM</name>
<keyword evidence="3" id="KW-1185">Reference proteome</keyword>
<dbReference type="EMBL" id="KN823487">
    <property type="protein sequence ID" value="KIO16778.1"/>
    <property type="molecule type" value="Genomic_DNA"/>
</dbReference>
<dbReference type="OrthoDB" id="3262731at2759"/>
<accession>A0A0C3K5W6</accession>
<proteinExistence type="predicted"/>
<dbReference type="HOGENOM" id="CLU_150162_0_0_1"/>